<comment type="subcellular location">
    <subcellularLocation>
        <location evidence="1">Membrane</location>
        <topology evidence="1">Multi-pass membrane protein</topology>
    </subcellularLocation>
</comment>
<dbReference type="AlphaFoldDB" id="A0A8C7RR64"/>
<dbReference type="InterPro" id="IPR059010">
    <property type="entry name" value="TMEM179-179B"/>
</dbReference>
<feature type="transmembrane region" description="Helical" evidence="6">
    <location>
        <begin position="62"/>
        <end position="87"/>
    </location>
</feature>
<sequence>MVLPWLLVLELVLYAGCFICGIMSAASLTITQGHFTGQCILYGTVEYNTSGLILENPSHPSLCYFVSAISVSVAIYCFCLTLYWIYTSCVEEEVKRERLWLNVTLGVCMKILFFLAVSGCTLRIGRDRLCLSALHNVPSITSCEEAENKTWVSPYNGSQFYTGLYNAEVCSDTVHIIILTNTSKRYCLIRPQGNTTNVYLNTGPCMQQPSFVPSSRQG</sequence>
<reference evidence="7" key="1">
    <citation type="submission" date="2020-07" db="EMBL/GenBank/DDBJ databases">
        <title>A long reads based de novo assembly of the rainbow trout Arlee double haploid line genome.</title>
        <authorList>
            <person name="Gao G."/>
            <person name="Palti Y."/>
        </authorList>
    </citation>
    <scope>NUCLEOTIDE SEQUENCE [LARGE SCALE GENOMIC DNA]</scope>
</reference>
<evidence type="ECO:0000256" key="2">
    <source>
        <dbReference type="ARBA" id="ARBA00022692"/>
    </source>
</evidence>
<dbReference type="Ensembl" id="ENSOMYT00000060693.2">
    <property type="protein sequence ID" value="ENSOMYP00000055751.2"/>
    <property type="gene ID" value="ENSOMYG00000025696.2"/>
</dbReference>
<accession>A0A8C7RR64</accession>
<dbReference type="GeneTree" id="ENSGT00510000048151"/>
<reference evidence="7" key="2">
    <citation type="submission" date="2025-08" db="UniProtKB">
        <authorList>
            <consortium name="Ensembl"/>
        </authorList>
    </citation>
    <scope>IDENTIFICATION</scope>
</reference>
<dbReference type="Pfam" id="PF26158">
    <property type="entry name" value="Claudin_TMEM179-179B"/>
    <property type="match status" value="1"/>
</dbReference>
<evidence type="ECO:0000256" key="1">
    <source>
        <dbReference type="ARBA" id="ARBA00004141"/>
    </source>
</evidence>
<dbReference type="PANTHER" id="PTHR31056">
    <property type="entry name" value="TRANSMEMBRANE PROTEIN 179B"/>
    <property type="match status" value="1"/>
</dbReference>
<feature type="transmembrane region" description="Helical" evidence="6">
    <location>
        <begin position="99"/>
        <end position="122"/>
    </location>
</feature>
<evidence type="ECO:0000256" key="3">
    <source>
        <dbReference type="ARBA" id="ARBA00022989"/>
    </source>
</evidence>
<name>A0A8C7RR64_ONCMY</name>
<evidence type="ECO:0008006" key="9">
    <source>
        <dbReference type="Google" id="ProtNLM"/>
    </source>
</evidence>
<reference evidence="7" key="3">
    <citation type="submission" date="2025-09" db="UniProtKB">
        <authorList>
            <consortium name="Ensembl"/>
        </authorList>
    </citation>
    <scope>IDENTIFICATION</scope>
</reference>
<keyword evidence="3 6" id="KW-1133">Transmembrane helix</keyword>
<dbReference type="PANTHER" id="PTHR31056:SF1">
    <property type="entry name" value="TRANSMEMBRANE PROTEIN 179B"/>
    <property type="match status" value="1"/>
</dbReference>
<dbReference type="Proteomes" id="UP000694395">
    <property type="component" value="Chromosome 10"/>
</dbReference>
<evidence type="ECO:0000313" key="7">
    <source>
        <dbReference type="Ensembl" id="ENSOMYP00000055751.2"/>
    </source>
</evidence>
<protein>
    <recommendedName>
        <fullName evidence="9">Transmembrane protein 179B</fullName>
    </recommendedName>
</protein>
<evidence type="ECO:0000313" key="8">
    <source>
        <dbReference type="Proteomes" id="UP000694395"/>
    </source>
</evidence>
<keyword evidence="8" id="KW-1185">Reference proteome</keyword>
<keyword evidence="4 6" id="KW-0472">Membrane</keyword>
<proteinExistence type="inferred from homology"/>
<dbReference type="InterPro" id="IPR029776">
    <property type="entry name" value="TMEM179B"/>
</dbReference>
<evidence type="ECO:0000256" key="4">
    <source>
        <dbReference type="ARBA" id="ARBA00023136"/>
    </source>
</evidence>
<keyword evidence="2 6" id="KW-0812">Transmembrane</keyword>
<evidence type="ECO:0000256" key="5">
    <source>
        <dbReference type="ARBA" id="ARBA00093776"/>
    </source>
</evidence>
<comment type="similarity">
    <text evidence="5">Belongs to the TMEM179 family.</text>
</comment>
<gene>
    <name evidence="7" type="primary">tmem179bb</name>
</gene>
<organism evidence="7 8">
    <name type="scientific">Oncorhynchus mykiss</name>
    <name type="common">Rainbow trout</name>
    <name type="synonym">Salmo gairdneri</name>
    <dbReference type="NCBI Taxonomy" id="8022"/>
    <lineage>
        <taxon>Eukaryota</taxon>
        <taxon>Metazoa</taxon>
        <taxon>Chordata</taxon>
        <taxon>Craniata</taxon>
        <taxon>Vertebrata</taxon>
        <taxon>Euteleostomi</taxon>
        <taxon>Actinopterygii</taxon>
        <taxon>Neopterygii</taxon>
        <taxon>Teleostei</taxon>
        <taxon>Protacanthopterygii</taxon>
        <taxon>Salmoniformes</taxon>
        <taxon>Salmonidae</taxon>
        <taxon>Salmoninae</taxon>
        <taxon>Oncorhynchus</taxon>
    </lineage>
</organism>
<feature type="transmembrane region" description="Helical" evidence="6">
    <location>
        <begin position="6"/>
        <end position="28"/>
    </location>
</feature>
<evidence type="ECO:0000256" key="6">
    <source>
        <dbReference type="SAM" id="Phobius"/>
    </source>
</evidence>